<dbReference type="Proteomes" id="UP000182915">
    <property type="component" value="Chromosome I"/>
</dbReference>
<dbReference type="STRING" id="370526.SAMN04489835_2710"/>
<protein>
    <submittedName>
        <fullName evidence="1">Uncharacterized protein</fullName>
    </submittedName>
</protein>
<keyword evidence="2" id="KW-1185">Reference proteome</keyword>
<dbReference type="EMBL" id="LT629971">
    <property type="protein sequence ID" value="SEH67195.1"/>
    <property type="molecule type" value="Genomic_DNA"/>
</dbReference>
<proteinExistence type="predicted"/>
<gene>
    <name evidence="1" type="ORF">SAMN04489835_2710</name>
</gene>
<name>A0A1H6K5Y9_MYCRU</name>
<dbReference type="RefSeq" id="WP_156448508.1">
    <property type="nucleotide sequence ID" value="NZ_LT629971.1"/>
</dbReference>
<reference evidence="2" key="1">
    <citation type="submission" date="2016-10" db="EMBL/GenBank/DDBJ databases">
        <authorList>
            <person name="Varghese N."/>
            <person name="Submissions S."/>
        </authorList>
    </citation>
    <scope>NUCLEOTIDE SEQUENCE [LARGE SCALE GENOMIC DNA]</scope>
    <source>
        <strain evidence="2">DSM 45405</strain>
    </source>
</reference>
<evidence type="ECO:0000313" key="2">
    <source>
        <dbReference type="Proteomes" id="UP000182915"/>
    </source>
</evidence>
<dbReference type="AlphaFoldDB" id="A0A1H6K5Y9"/>
<organism evidence="1 2">
    <name type="scientific">Mycolicibacterium rutilum</name>
    <name type="common">Mycobacterium rutilum</name>
    <dbReference type="NCBI Taxonomy" id="370526"/>
    <lineage>
        <taxon>Bacteria</taxon>
        <taxon>Bacillati</taxon>
        <taxon>Actinomycetota</taxon>
        <taxon>Actinomycetes</taxon>
        <taxon>Mycobacteriales</taxon>
        <taxon>Mycobacteriaceae</taxon>
        <taxon>Mycolicibacterium</taxon>
    </lineage>
</organism>
<dbReference type="OrthoDB" id="4746600at2"/>
<accession>A0A1H6K5Y9</accession>
<sequence length="46" mass="5212">MKIIAMQDLLENFDEVLLSVERGDSFEIRAEDGHAIALLLPIQDEL</sequence>
<evidence type="ECO:0000313" key="1">
    <source>
        <dbReference type="EMBL" id="SEH67195.1"/>
    </source>
</evidence>